<evidence type="ECO:0000256" key="25">
    <source>
        <dbReference type="ARBA" id="ARBA00048667"/>
    </source>
</evidence>
<dbReference type="OrthoDB" id="1695362at2759"/>
<comment type="similarity">
    <text evidence="3">Belongs to the Nudix hydrolase family.</text>
</comment>
<dbReference type="Gene3D" id="3.90.79.10">
    <property type="entry name" value="Nucleoside Triphosphate Pyrophosphohydrolase"/>
    <property type="match status" value="1"/>
</dbReference>
<evidence type="ECO:0000256" key="12">
    <source>
        <dbReference type="ARBA" id="ARBA00045809"/>
    </source>
</evidence>
<comment type="catalytic activity">
    <reaction evidence="30">
        <text>(9Z)-hexadecenoyl-CoA + H2O = S-(9Z-hexadecenoyl)-4'-phosphopantetheine + adenosine 3',5'-bisphosphate + 2 H(+)</text>
        <dbReference type="Rhea" id="RHEA:67540"/>
        <dbReference type="ChEBI" id="CHEBI:15377"/>
        <dbReference type="ChEBI" id="CHEBI:15378"/>
        <dbReference type="ChEBI" id="CHEBI:58343"/>
        <dbReference type="ChEBI" id="CHEBI:61540"/>
        <dbReference type="ChEBI" id="CHEBI:172388"/>
    </reaction>
    <physiologicalReaction direction="left-to-right" evidence="30">
        <dbReference type="Rhea" id="RHEA:67541"/>
    </physiologicalReaction>
</comment>
<evidence type="ECO:0000313" key="33">
    <source>
        <dbReference type="Proteomes" id="UP000287033"/>
    </source>
</evidence>
<comment type="catalytic activity">
    <reaction evidence="21">
        <text>dodecanoyl-CoA + H2O = S-dodecanoyl-4'-phosphopantetheine + adenosine 3',5'-bisphosphate + 2 H(+)</text>
        <dbReference type="Rhea" id="RHEA:50024"/>
        <dbReference type="ChEBI" id="CHEBI:15377"/>
        <dbReference type="ChEBI" id="CHEBI:15378"/>
        <dbReference type="ChEBI" id="CHEBI:57375"/>
        <dbReference type="ChEBI" id="CHEBI:58343"/>
        <dbReference type="ChEBI" id="CHEBI:132015"/>
    </reaction>
    <physiologicalReaction direction="left-to-right" evidence="21">
        <dbReference type="Rhea" id="RHEA:50025"/>
    </physiologicalReaction>
</comment>
<comment type="cofactor">
    <cofactor evidence="2">
        <name>Mg(2+)</name>
        <dbReference type="ChEBI" id="CHEBI:18420"/>
    </cofactor>
</comment>
<dbReference type="InterPro" id="IPR039121">
    <property type="entry name" value="NUDT19"/>
</dbReference>
<keyword evidence="6" id="KW-0460">Magnesium</keyword>
<comment type="caution">
    <text evidence="32">The sequence shown here is derived from an EMBL/GenBank/DDBJ whole genome shotgun (WGS) entry which is preliminary data.</text>
</comment>
<keyword evidence="33" id="KW-1185">Reference proteome</keyword>
<comment type="function">
    <text evidence="12">Fatty acyl-coenzyme A (CoA) diphosphatase that hydrolyzes fatty acyl-CoA to yield acyl-4'-phosphopantetheine and adenosine 3',5'-bisphosphate. Mediates the hydrolysis of a wide range of CoA esters, including choloyl-CoA and branched-chain fatty-acyl-CoA esters and at low substrate concentrations medium and long-chain fatty-acyl-CoA esters are the primary substrates. Highest activity seen with medium-chain acyl-CoA esters and higher rates of activity seen with the unsaturated acyl-CoA esters compared with the saturated esters. Exhibits decapping activity towards dpCoA-capped RNAs in vitro.</text>
</comment>
<comment type="catalytic activity">
    <reaction evidence="25">
        <text>a 5'-end CoA-ribonucleoside in mRNA + H2O = a 5'-end phospho-adenosine-phospho-ribonucleoside in mRNA + (R)-4'-phosphopantetheine + 2 H(+)</text>
        <dbReference type="Rhea" id="RHEA:67592"/>
        <dbReference type="Rhea" id="RHEA-COMP:15719"/>
        <dbReference type="Rhea" id="RHEA-COMP:17276"/>
        <dbReference type="ChEBI" id="CHEBI:15377"/>
        <dbReference type="ChEBI" id="CHEBI:15378"/>
        <dbReference type="ChEBI" id="CHEBI:61723"/>
        <dbReference type="ChEBI" id="CHEBI:144051"/>
        <dbReference type="ChEBI" id="CHEBI:172371"/>
    </reaction>
    <physiologicalReaction direction="left-to-right" evidence="25">
        <dbReference type="Rhea" id="RHEA:67593"/>
    </physiologicalReaction>
</comment>
<protein>
    <recommendedName>
        <fullName evidence="8">Acyl-coenzyme A diphosphatase NUDT19</fullName>
        <ecNumber evidence="11">3.6.1.77</ecNumber>
    </recommendedName>
    <alternativeName>
        <fullName evidence="9">Nucleoside diphosphate-linked moiety X motif 19</fullName>
    </alternativeName>
</protein>
<evidence type="ECO:0000256" key="11">
    <source>
        <dbReference type="ARBA" id="ARBA00044967"/>
    </source>
</evidence>
<evidence type="ECO:0000256" key="30">
    <source>
        <dbReference type="ARBA" id="ARBA00049403"/>
    </source>
</evidence>
<dbReference type="GO" id="GO:0046872">
    <property type="term" value="F:metal ion binding"/>
    <property type="evidence" value="ECO:0007669"/>
    <property type="project" value="UniProtKB-KW"/>
</dbReference>
<gene>
    <name evidence="32" type="ORF">chiPu_0010257</name>
</gene>
<dbReference type="AlphaFoldDB" id="A0A401SN59"/>
<comment type="catalytic activity">
    <reaction evidence="28">
        <text>choloyl-CoA + H2O = S-choloyl-4'-phosphopantetheine + adenosine 3',5'-bisphosphate + 2 H(+)</text>
        <dbReference type="Rhea" id="RHEA:50036"/>
        <dbReference type="ChEBI" id="CHEBI:15377"/>
        <dbReference type="ChEBI" id="CHEBI:15378"/>
        <dbReference type="ChEBI" id="CHEBI:57373"/>
        <dbReference type="ChEBI" id="CHEBI:58343"/>
        <dbReference type="ChEBI" id="CHEBI:132020"/>
    </reaction>
    <physiologicalReaction direction="left-to-right" evidence="28">
        <dbReference type="Rhea" id="RHEA:50037"/>
    </physiologicalReaction>
</comment>
<dbReference type="PANTHER" id="PTHR12318">
    <property type="entry name" value="TESTOSTERONE-REGULATED PROTEIN RP2"/>
    <property type="match status" value="1"/>
</dbReference>
<comment type="catalytic activity">
    <reaction evidence="15">
        <text>tetradecanoyl-CoA + H2O = tetradecanoyl-4'-phosphopantetheine + adenosine 3',5'-bisphosphate + 2 H(+)</text>
        <dbReference type="Rhea" id="RHEA:50028"/>
        <dbReference type="ChEBI" id="CHEBI:15377"/>
        <dbReference type="ChEBI" id="CHEBI:15378"/>
        <dbReference type="ChEBI" id="CHEBI:57385"/>
        <dbReference type="ChEBI" id="CHEBI:58343"/>
        <dbReference type="ChEBI" id="CHEBI:132017"/>
    </reaction>
    <physiologicalReaction direction="left-to-right" evidence="15">
        <dbReference type="Rhea" id="RHEA:50029"/>
    </physiologicalReaction>
</comment>
<comment type="catalytic activity">
    <reaction evidence="22">
        <text>(9Z,12Z,15Z)-octadecatrienoyl-CoA + H2O = S-(9Z,12Z,15Z-octadecatrienoyl)-4'-phosphopantetheine + adenosine 3',5'-bisphosphate + 2 H(+)</text>
        <dbReference type="Rhea" id="RHEA:67532"/>
        <dbReference type="ChEBI" id="CHEBI:15377"/>
        <dbReference type="ChEBI" id="CHEBI:15378"/>
        <dbReference type="ChEBI" id="CHEBI:58343"/>
        <dbReference type="ChEBI" id="CHEBI:74034"/>
        <dbReference type="ChEBI" id="CHEBI:172386"/>
    </reaction>
    <physiologicalReaction direction="left-to-right" evidence="22">
        <dbReference type="Rhea" id="RHEA:67533"/>
    </physiologicalReaction>
</comment>
<keyword evidence="7" id="KW-0464">Manganese</keyword>
<comment type="catalytic activity">
    <reaction evidence="24">
        <text>succinyl-CoA + H2O = succinyl-4'-phosphopantetheine + adenosine 3',5'-bisphosphate + 2 H(+)</text>
        <dbReference type="Rhea" id="RHEA:67472"/>
        <dbReference type="ChEBI" id="CHEBI:15377"/>
        <dbReference type="ChEBI" id="CHEBI:15378"/>
        <dbReference type="ChEBI" id="CHEBI:57292"/>
        <dbReference type="ChEBI" id="CHEBI:58343"/>
        <dbReference type="ChEBI" id="CHEBI:172364"/>
    </reaction>
    <physiologicalReaction direction="left-to-right" evidence="24">
        <dbReference type="Rhea" id="RHEA:67473"/>
    </physiologicalReaction>
</comment>
<evidence type="ECO:0000256" key="21">
    <source>
        <dbReference type="ARBA" id="ARBA00047757"/>
    </source>
</evidence>
<name>A0A401SN59_CHIPU</name>
<keyword evidence="5" id="KW-0378">Hydrolase</keyword>
<dbReference type="GO" id="GO:0005739">
    <property type="term" value="C:mitochondrion"/>
    <property type="evidence" value="ECO:0007669"/>
    <property type="project" value="TreeGrafter"/>
</dbReference>
<proteinExistence type="inferred from homology"/>
<evidence type="ECO:0000256" key="23">
    <source>
        <dbReference type="ARBA" id="ARBA00048413"/>
    </source>
</evidence>
<dbReference type="CDD" id="cd18870">
    <property type="entry name" value="NUDIX_AcylCoAdiphos_Nudt19"/>
    <property type="match status" value="1"/>
</dbReference>
<dbReference type="InterPro" id="IPR000086">
    <property type="entry name" value="NUDIX_hydrolase_dom"/>
</dbReference>
<evidence type="ECO:0000256" key="16">
    <source>
        <dbReference type="ARBA" id="ARBA00047466"/>
    </source>
</evidence>
<dbReference type="PROSITE" id="PS51462">
    <property type="entry name" value="NUDIX"/>
    <property type="match status" value="1"/>
</dbReference>
<comment type="catalytic activity">
    <reaction evidence="29">
        <text>butanoyl-CoA + H2O = S-butanoyl-4'-phosphopantetheine + adenosine 3',5'-bisphosphate + 2 H(+)</text>
        <dbReference type="Rhea" id="RHEA:49976"/>
        <dbReference type="ChEBI" id="CHEBI:15377"/>
        <dbReference type="ChEBI" id="CHEBI:15378"/>
        <dbReference type="ChEBI" id="CHEBI:57371"/>
        <dbReference type="ChEBI" id="CHEBI:58343"/>
        <dbReference type="ChEBI" id="CHEBI:132011"/>
    </reaction>
    <physiologicalReaction direction="left-to-right" evidence="29">
        <dbReference type="Rhea" id="RHEA:49977"/>
    </physiologicalReaction>
</comment>
<evidence type="ECO:0000256" key="22">
    <source>
        <dbReference type="ARBA" id="ARBA00048360"/>
    </source>
</evidence>
<evidence type="ECO:0000256" key="9">
    <source>
        <dbReference type="ARBA" id="ARBA00031193"/>
    </source>
</evidence>
<sequence length="438" mass="49867">MILERACGSVQAQMVGLVRAGGLAQAQTVEKARRGQARQAKMNRDLKYWKEAATVILASGVRNCFGNKDSQITSTQASGPPSSVLKQERNVIHSLVEKPVFDYAVLTLQRSAKCSFLPHAQVFPGGTVNPSDFSSEWIQIFQSFCKPPNFKLGTVKQTSKRAPMFATDRRKLGSEIPGEVAFRICAVRETFEESGILLMKPNAPETCSSSQGAIKLTQYDQKELANWRLLVQKNAANFIKLCKELDCIPNIWALKEWSNWLTPTYLERKRFDTAFFICCLQEIPFTLQDGYETVFYNWMSPPDFIKGHNSEKFYIPPPQWYELSRLCQIPHFQDLQQFSQQRALEGCERWLPVRFLASDGYAILYPGDDLYPEDPDYTGEKKMNVSSSKTLEQLRLEATKLNRAELRGLHGITLYVNIEPQYKHLHPLNMGSCQNCHL</sequence>
<evidence type="ECO:0000256" key="10">
    <source>
        <dbReference type="ARBA" id="ARBA00044908"/>
    </source>
</evidence>
<comment type="catalytic activity">
    <reaction evidence="26">
        <text>hexadecanoyl-CoA + H2O = S-hexadecanoyl-4'-phosphopantetheine + adenosine 3',5'-bisphosphate + 2 H(+)</text>
        <dbReference type="Rhea" id="RHEA:50032"/>
        <dbReference type="ChEBI" id="CHEBI:15377"/>
        <dbReference type="ChEBI" id="CHEBI:15378"/>
        <dbReference type="ChEBI" id="CHEBI:57379"/>
        <dbReference type="ChEBI" id="CHEBI:58343"/>
        <dbReference type="ChEBI" id="CHEBI:132018"/>
    </reaction>
    <physiologicalReaction direction="left-to-right" evidence="26">
        <dbReference type="Rhea" id="RHEA:50033"/>
    </physiologicalReaction>
</comment>
<dbReference type="Proteomes" id="UP000287033">
    <property type="component" value="Unassembled WGS sequence"/>
</dbReference>
<evidence type="ECO:0000256" key="20">
    <source>
        <dbReference type="ARBA" id="ARBA00047708"/>
    </source>
</evidence>
<evidence type="ECO:0000256" key="1">
    <source>
        <dbReference type="ARBA" id="ARBA00001936"/>
    </source>
</evidence>
<reference evidence="32 33" key="1">
    <citation type="journal article" date="2018" name="Nat. Ecol. Evol.">
        <title>Shark genomes provide insights into elasmobranch evolution and the origin of vertebrates.</title>
        <authorList>
            <person name="Hara Y"/>
            <person name="Yamaguchi K"/>
            <person name="Onimaru K"/>
            <person name="Kadota M"/>
            <person name="Koyanagi M"/>
            <person name="Keeley SD"/>
            <person name="Tatsumi K"/>
            <person name="Tanaka K"/>
            <person name="Motone F"/>
            <person name="Kageyama Y"/>
            <person name="Nozu R"/>
            <person name="Adachi N"/>
            <person name="Nishimura O"/>
            <person name="Nakagawa R"/>
            <person name="Tanegashima C"/>
            <person name="Kiyatake I"/>
            <person name="Matsumoto R"/>
            <person name="Murakumo K"/>
            <person name="Nishida K"/>
            <person name="Terakita A"/>
            <person name="Kuratani S"/>
            <person name="Sato K"/>
            <person name="Hyodo S Kuraku.S."/>
        </authorList>
    </citation>
    <scope>NUCLEOTIDE SEQUENCE [LARGE SCALE GENOMIC DNA]</scope>
</reference>
<comment type="catalytic activity">
    <reaction evidence="19">
        <text>propanoyl-CoA + H2O = propanoyl-4'-phosphopantetheine + adenosine 3',5'-bisphosphate + 2 H(+)</text>
        <dbReference type="Rhea" id="RHEA:67464"/>
        <dbReference type="ChEBI" id="CHEBI:15377"/>
        <dbReference type="ChEBI" id="CHEBI:15378"/>
        <dbReference type="ChEBI" id="CHEBI:57392"/>
        <dbReference type="ChEBI" id="CHEBI:58343"/>
        <dbReference type="ChEBI" id="CHEBI:172362"/>
    </reaction>
    <physiologicalReaction direction="left-to-right" evidence="19">
        <dbReference type="Rhea" id="RHEA:67465"/>
    </physiologicalReaction>
</comment>
<organism evidence="32 33">
    <name type="scientific">Chiloscyllium punctatum</name>
    <name type="common">Brownbanded bambooshark</name>
    <name type="synonym">Hemiscyllium punctatum</name>
    <dbReference type="NCBI Taxonomy" id="137246"/>
    <lineage>
        <taxon>Eukaryota</taxon>
        <taxon>Metazoa</taxon>
        <taxon>Chordata</taxon>
        <taxon>Craniata</taxon>
        <taxon>Vertebrata</taxon>
        <taxon>Chondrichthyes</taxon>
        <taxon>Elasmobranchii</taxon>
        <taxon>Galeomorphii</taxon>
        <taxon>Galeoidea</taxon>
        <taxon>Orectolobiformes</taxon>
        <taxon>Hemiscylliidae</taxon>
        <taxon>Chiloscyllium</taxon>
    </lineage>
</organism>
<dbReference type="GO" id="GO:0010945">
    <property type="term" value="F:coenzyme A diphosphatase activity"/>
    <property type="evidence" value="ECO:0007669"/>
    <property type="project" value="UniProtKB-EC"/>
</dbReference>
<accession>A0A401SN59</accession>
<feature type="domain" description="Nudix hydrolase" evidence="31">
    <location>
        <begin position="87"/>
        <end position="321"/>
    </location>
</feature>
<evidence type="ECO:0000256" key="19">
    <source>
        <dbReference type="ARBA" id="ARBA00047666"/>
    </source>
</evidence>
<evidence type="ECO:0000256" key="27">
    <source>
        <dbReference type="ARBA" id="ARBA00048882"/>
    </source>
</evidence>
<evidence type="ECO:0000256" key="13">
    <source>
        <dbReference type="ARBA" id="ARBA00047289"/>
    </source>
</evidence>
<evidence type="ECO:0000256" key="26">
    <source>
        <dbReference type="ARBA" id="ARBA00048828"/>
    </source>
</evidence>
<evidence type="ECO:0000256" key="5">
    <source>
        <dbReference type="ARBA" id="ARBA00022801"/>
    </source>
</evidence>
<evidence type="ECO:0000256" key="24">
    <source>
        <dbReference type="ARBA" id="ARBA00048624"/>
    </source>
</evidence>
<dbReference type="SUPFAM" id="SSF55811">
    <property type="entry name" value="Nudix"/>
    <property type="match status" value="1"/>
</dbReference>
<comment type="catalytic activity">
    <reaction evidence="10">
        <text>CoA + H2O = (R)-4'-phosphopantetheine + adenosine 3',5'-bisphosphate + 2 H(+)</text>
        <dbReference type="Rhea" id="RHEA:64988"/>
        <dbReference type="ChEBI" id="CHEBI:15377"/>
        <dbReference type="ChEBI" id="CHEBI:15378"/>
        <dbReference type="ChEBI" id="CHEBI:57287"/>
        <dbReference type="ChEBI" id="CHEBI:58343"/>
        <dbReference type="ChEBI" id="CHEBI:61723"/>
        <dbReference type="EC" id="3.6.1.77"/>
    </reaction>
    <physiologicalReaction direction="left-to-right" evidence="10">
        <dbReference type="Rhea" id="RHEA:64989"/>
    </physiologicalReaction>
</comment>
<dbReference type="InterPro" id="IPR015797">
    <property type="entry name" value="NUDIX_hydrolase-like_dom_sf"/>
</dbReference>
<comment type="cofactor">
    <cofactor evidence="1">
        <name>Mn(2+)</name>
        <dbReference type="ChEBI" id="CHEBI:29035"/>
    </cofactor>
</comment>
<keyword evidence="4" id="KW-0479">Metal-binding</keyword>
<comment type="catalytic activity">
    <reaction evidence="27">
        <text>an acyl-CoA + H2O = an acyl-4'-phosphopantetheine + adenosine 3',5'-bisphosphate + 2 H(+)</text>
        <dbReference type="Rhea" id="RHEA:50044"/>
        <dbReference type="ChEBI" id="CHEBI:15377"/>
        <dbReference type="ChEBI" id="CHEBI:15378"/>
        <dbReference type="ChEBI" id="CHEBI:58342"/>
        <dbReference type="ChEBI" id="CHEBI:58343"/>
        <dbReference type="ChEBI" id="CHEBI:132023"/>
    </reaction>
    <physiologicalReaction direction="left-to-right" evidence="27">
        <dbReference type="Rhea" id="RHEA:50045"/>
    </physiologicalReaction>
</comment>
<dbReference type="STRING" id="137246.A0A401SN59"/>
<evidence type="ECO:0000313" key="32">
    <source>
        <dbReference type="EMBL" id="GCC31796.1"/>
    </source>
</evidence>
<dbReference type="EMBL" id="BEZZ01000388">
    <property type="protein sequence ID" value="GCC31796.1"/>
    <property type="molecule type" value="Genomic_DNA"/>
</dbReference>
<evidence type="ECO:0000256" key="15">
    <source>
        <dbReference type="ARBA" id="ARBA00047403"/>
    </source>
</evidence>
<dbReference type="OMA" id="GFMPSAH"/>
<comment type="catalytic activity">
    <reaction evidence="20">
        <text>(9Z,12Z)-octadecadienoyl-CoA + H2O = S-(9Z,12Z-octadecadienoyl)-4'-phosphopantetheine + adenosine 3',5'-bisphosphate + 2 H(+)</text>
        <dbReference type="Rhea" id="RHEA:67536"/>
        <dbReference type="ChEBI" id="CHEBI:15377"/>
        <dbReference type="ChEBI" id="CHEBI:15378"/>
        <dbReference type="ChEBI" id="CHEBI:57383"/>
        <dbReference type="ChEBI" id="CHEBI:58343"/>
        <dbReference type="ChEBI" id="CHEBI:172387"/>
    </reaction>
    <physiologicalReaction direction="left-to-right" evidence="20">
        <dbReference type="Rhea" id="RHEA:67537"/>
    </physiologicalReaction>
</comment>
<evidence type="ECO:0000256" key="2">
    <source>
        <dbReference type="ARBA" id="ARBA00001946"/>
    </source>
</evidence>
<evidence type="ECO:0000259" key="31">
    <source>
        <dbReference type="PROSITE" id="PS51462"/>
    </source>
</evidence>
<dbReference type="EC" id="3.6.1.77" evidence="11"/>
<evidence type="ECO:0000256" key="17">
    <source>
        <dbReference type="ARBA" id="ARBA00047511"/>
    </source>
</evidence>
<comment type="catalytic activity">
    <reaction evidence="14">
        <text>malonyl-CoA + H2O = malonyl-4'-phosphopantetheine + adenosine 3',5'-bisphosphate + 2 H(+)</text>
        <dbReference type="Rhea" id="RHEA:67468"/>
        <dbReference type="ChEBI" id="CHEBI:15377"/>
        <dbReference type="ChEBI" id="CHEBI:15378"/>
        <dbReference type="ChEBI" id="CHEBI:57384"/>
        <dbReference type="ChEBI" id="CHEBI:58343"/>
        <dbReference type="ChEBI" id="CHEBI:172363"/>
    </reaction>
    <physiologicalReaction direction="left-to-right" evidence="14">
        <dbReference type="Rhea" id="RHEA:67469"/>
    </physiologicalReaction>
</comment>
<evidence type="ECO:0000256" key="28">
    <source>
        <dbReference type="ARBA" id="ARBA00048961"/>
    </source>
</evidence>
<evidence type="ECO:0000256" key="14">
    <source>
        <dbReference type="ARBA" id="ARBA00047369"/>
    </source>
</evidence>
<evidence type="ECO:0000256" key="8">
    <source>
        <dbReference type="ARBA" id="ARBA00026208"/>
    </source>
</evidence>
<evidence type="ECO:0000256" key="7">
    <source>
        <dbReference type="ARBA" id="ARBA00023211"/>
    </source>
</evidence>
<evidence type="ECO:0000256" key="18">
    <source>
        <dbReference type="ARBA" id="ARBA00047584"/>
    </source>
</evidence>
<evidence type="ECO:0000256" key="4">
    <source>
        <dbReference type="ARBA" id="ARBA00022723"/>
    </source>
</evidence>
<comment type="catalytic activity">
    <reaction evidence="13">
        <text>octanoyl-CoA + H2O = S-octanoyl-4'-phosphopantetheine + adenosine 3',5'-bisphosphate + 2 H(+)</text>
        <dbReference type="Rhea" id="RHEA:50016"/>
        <dbReference type="ChEBI" id="CHEBI:15377"/>
        <dbReference type="ChEBI" id="CHEBI:15378"/>
        <dbReference type="ChEBI" id="CHEBI:57386"/>
        <dbReference type="ChEBI" id="CHEBI:58343"/>
        <dbReference type="ChEBI" id="CHEBI:132013"/>
    </reaction>
    <physiologicalReaction direction="left-to-right" evidence="13">
        <dbReference type="Rhea" id="RHEA:50017"/>
    </physiologicalReaction>
</comment>
<evidence type="ECO:0000256" key="3">
    <source>
        <dbReference type="ARBA" id="ARBA00005582"/>
    </source>
</evidence>
<comment type="catalytic activity">
    <reaction evidence="17">
        <text>(6Z)-octenoyl-CoA + H2O = S-(6Z-octenoyl)-4'-phosphopantetheine + adenosine 3',5'-bisphosphate + 2 H(+)</text>
        <dbReference type="Rhea" id="RHEA:67528"/>
        <dbReference type="ChEBI" id="CHEBI:15377"/>
        <dbReference type="ChEBI" id="CHEBI:15378"/>
        <dbReference type="ChEBI" id="CHEBI:58343"/>
        <dbReference type="ChEBI" id="CHEBI:172383"/>
        <dbReference type="ChEBI" id="CHEBI:172384"/>
    </reaction>
    <physiologicalReaction direction="left-to-right" evidence="17">
        <dbReference type="Rhea" id="RHEA:67529"/>
    </physiologicalReaction>
</comment>
<evidence type="ECO:0000256" key="6">
    <source>
        <dbReference type="ARBA" id="ARBA00022842"/>
    </source>
</evidence>
<comment type="catalytic activity">
    <reaction evidence="16">
        <text>hexanoyl-CoA + H2O = hexanoyl-4'-phosphopantetheine + adenosine 3',5'-bisphosphate + 2 H(+)</text>
        <dbReference type="Rhea" id="RHEA:49980"/>
        <dbReference type="ChEBI" id="CHEBI:15377"/>
        <dbReference type="ChEBI" id="CHEBI:15378"/>
        <dbReference type="ChEBI" id="CHEBI:58343"/>
        <dbReference type="ChEBI" id="CHEBI:62620"/>
        <dbReference type="ChEBI" id="CHEBI:132012"/>
    </reaction>
    <physiologicalReaction direction="left-to-right" evidence="16">
        <dbReference type="Rhea" id="RHEA:49981"/>
    </physiologicalReaction>
</comment>
<comment type="catalytic activity">
    <reaction evidence="23">
        <text>(9Z)-tetradecenoyl-CoA + H2O = S-(9Z-tetradecenoyl)-4'-phosphopantetheine + adenosine 3',5'-bisphosphate + 2 H(+)</text>
        <dbReference type="Rhea" id="RHEA:67544"/>
        <dbReference type="ChEBI" id="CHEBI:15377"/>
        <dbReference type="ChEBI" id="CHEBI:15378"/>
        <dbReference type="ChEBI" id="CHEBI:58343"/>
        <dbReference type="ChEBI" id="CHEBI:65060"/>
        <dbReference type="ChEBI" id="CHEBI:172389"/>
    </reaction>
    <physiologicalReaction direction="left-to-right" evidence="23">
        <dbReference type="Rhea" id="RHEA:67545"/>
    </physiologicalReaction>
</comment>
<evidence type="ECO:0000256" key="29">
    <source>
        <dbReference type="ARBA" id="ARBA00049284"/>
    </source>
</evidence>
<dbReference type="PANTHER" id="PTHR12318:SF0">
    <property type="entry name" value="ACYL-COENZYME A DIPHOSPHATASE NUDT19"/>
    <property type="match status" value="1"/>
</dbReference>
<comment type="catalytic activity">
    <reaction evidence="18">
        <text>4,8-dimethylnonanoyl-CoA + H2O = S-(4,8-dimethylnonanoyl)-4'-phosphopantetheine + adenosine 3',5'-bisphosphate + 2 H(+)</text>
        <dbReference type="Rhea" id="RHEA:67524"/>
        <dbReference type="ChEBI" id="CHEBI:15377"/>
        <dbReference type="ChEBI" id="CHEBI:15378"/>
        <dbReference type="ChEBI" id="CHEBI:58343"/>
        <dbReference type="ChEBI" id="CHEBI:77061"/>
        <dbReference type="ChEBI" id="CHEBI:172385"/>
    </reaction>
    <physiologicalReaction direction="left-to-right" evidence="18">
        <dbReference type="Rhea" id="RHEA:67525"/>
    </physiologicalReaction>
</comment>